<feature type="domain" description="PPM-type phosphatase" evidence="1">
    <location>
        <begin position="2"/>
        <end position="242"/>
    </location>
</feature>
<dbReference type="SMART" id="SM00332">
    <property type="entry name" value="PP2Cc"/>
    <property type="match status" value="1"/>
</dbReference>
<reference evidence="2 3" key="1">
    <citation type="submission" date="2016-11" db="EMBL/GenBank/DDBJ databases">
        <authorList>
            <person name="Jaros S."/>
            <person name="Januszkiewicz K."/>
            <person name="Wedrychowicz H."/>
        </authorList>
    </citation>
    <scope>NUCLEOTIDE SEQUENCE [LARGE SCALE GENOMIC DNA]</scope>
    <source>
        <strain evidence="2 3">DSM 16010</strain>
    </source>
</reference>
<proteinExistence type="predicted"/>
<dbReference type="NCBIfam" id="NF033484">
    <property type="entry name" value="Stp1_PP2C_phos"/>
    <property type="match status" value="1"/>
</dbReference>
<dbReference type="InterPro" id="IPR001932">
    <property type="entry name" value="PPM-type_phosphatase-like_dom"/>
</dbReference>
<dbReference type="SMART" id="SM00331">
    <property type="entry name" value="PP2C_SIG"/>
    <property type="match status" value="1"/>
</dbReference>
<dbReference type="RefSeq" id="WP_072708385.1">
    <property type="nucleotide sequence ID" value="NZ_FRCF01000002.1"/>
</dbReference>
<name>A0A1M7CCH7_9BACL</name>
<protein>
    <submittedName>
        <fullName evidence="2">Protein phosphatase</fullName>
    </submittedName>
</protein>
<keyword evidence="3" id="KW-1185">Reference proteome</keyword>
<accession>A0A1M7CCH7</accession>
<evidence type="ECO:0000313" key="2">
    <source>
        <dbReference type="EMBL" id="SHL64846.1"/>
    </source>
</evidence>
<dbReference type="EMBL" id="FRCF01000002">
    <property type="protein sequence ID" value="SHL64846.1"/>
    <property type="molecule type" value="Genomic_DNA"/>
</dbReference>
<dbReference type="Gene3D" id="3.60.40.10">
    <property type="entry name" value="PPM-type phosphatase domain"/>
    <property type="match status" value="1"/>
</dbReference>
<dbReference type="GO" id="GO:0004722">
    <property type="term" value="F:protein serine/threonine phosphatase activity"/>
    <property type="evidence" value="ECO:0007669"/>
    <property type="project" value="InterPro"/>
</dbReference>
<gene>
    <name evidence="2" type="ORF">SAMN02745189_00742</name>
</gene>
<dbReference type="STRING" id="1123231.SAMN02745189_00742"/>
<evidence type="ECO:0000313" key="3">
    <source>
        <dbReference type="Proteomes" id="UP000184206"/>
    </source>
</evidence>
<dbReference type="OrthoDB" id="9801841at2"/>
<dbReference type="PROSITE" id="PS51746">
    <property type="entry name" value="PPM_2"/>
    <property type="match status" value="1"/>
</dbReference>
<dbReference type="AlphaFoldDB" id="A0A1M7CCH7"/>
<dbReference type="Pfam" id="PF13672">
    <property type="entry name" value="PP2C_2"/>
    <property type="match status" value="1"/>
</dbReference>
<organism evidence="2 3">
    <name type="scientific">Lacicoccus alkaliphilus DSM 16010</name>
    <dbReference type="NCBI Taxonomy" id="1123231"/>
    <lineage>
        <taxon>Bacteria</taxon>
        <taxon>Bacillati</taxon>
        <taxon>Bacillota</taxon>
        <taxon>Bacilli</taxon>
        <taxon>Bacillales</taxon>
        <taxon>Salinicoccaceae</taxon>
        <taxon>Lacicoccus</taxon>
    </lineage>
</organism>
<dbReference type="InterPro" id="IPR015655">
    <property type="entry name" value="PP2C"/>
</dbReference>
<dbReference type="InterPro" id="IPR036457">
    <property type="entry name" value="PPM-type-like_dom_sf"/>
</dbReference>
<dbReference type="PANTHER" id="PTHR47992">
    <property type="entry name" value="PROTEIN PHOSPHATASE"/>
    <property type="match status" value="1"/>
</dbReference>
<dbReference type="Proteomes" id="UP000184206">
    <property type="component" value="Unassembled WGS sequence"/>
</dbReference>
<evidence type="ECO:0000259" key="1">
    <source>
        <dbReference type="PROSITE" id="PS51746"/>
    </source>
</evidence>
<sequence>MEIIDKSIRGKFRELNEDRTGVFYNGTNQVLFLVADGMGGHAHGDVASKFVNDEIQAAWEQENLIKSGRGEAFLRELVIRTNRKLHDLQQSHPDYRGMGTTLVLAAIIEDVIFILNVGDSRAYVMRHRAIEQVTRDHSFVNLLVESGEISEEEAKNHPKRNIITKALGTDRLIQPDIFRLRNRQYDYILLASDGLTDVLREDDIHRTLYQRDLSLHERLDSLIGQAEANASKDNISACLADLKVGAKM</sequence>
<dbReference type="SUPFAM" id="SSF81606">
    <property type="entry name" value="PP2C-like"/>
    <property type="match status" value="1"/>
</dbReference>
<dbReference type="CDD" id="cd00143">
    <property type="entry name" value="PP2Cc"/>
    <property type="match status" value="1"/>
</dbReference>